<dbReference type="RefSeq" id="WP_092484248.1">
    <property type="nucleotide sequence ID" value="NZ_FOYM01000018.1"/>
</dbReference>
<keyword evidence="1" id="KW-1133">Transmembrane helix</keyword>
<keyword evidence="3" id="KW-1185">Reference proteome</keyword>
<feature type="transmembrane region" description="Helical" evidence="1">
    <location>
        <begin position="84"/>
        <end position="107"/>
    </location>
</feature>
<protein>
    <submittedName>
        <fullName evidence="2">Uncharacterized protein</fullName>
    </submittedName>
</protein>
<organism evidence="2 3">
    <name type="scientific">Desulfoscipio geothermicus DSM 3669</name>
    <dbReference type="NCBI Taxonomy" id="1121426"/>
    <lineage>
        <taxon>Bacteria</taxon>
        <taxon>Bacillati</taxon>
        <taxon>Bacillota</taxon>
        <taxon>Clostridia</taxon>
        <taxon>Eubacteriales</taxon>
        <taxon>Desulfallaceae</taxon>
        <taxon>Desulfoscipio</taxon>
    </lineage>
</organism>
<dbReference type="EMBL" id="FOYM01000018">
    <property type="protein sequence ID" value="SFR09232.1"/>
    <property type="molecule type" value="Genomic_DNA"/>
</dbReference>
<feature type="transmembrane region" description="Helical" evidence="1">
    <location>
        <begin position="21"/>
        <end position="46"/>
    </location>
</feature>
<evidence type="ECO:0000313" key="3">
    <source>
        <dbReference type="Proteomes" id="UP000199584"/>
    </source>
</evidence>
<evidence type="ECO:0000313" key="2">
    <source>
        <dbReference type="EMBL" id="SFR09232.1"/>
    </source>
</evidence>
<proteinExistence type="predicted"/>
<dbReference type="Proteomes" id="UP000199584">
    <property type="component" value="Unassembled WGS sequence"/>
</dbReference>
<sequence length="109" mass="11911">MAGLLVKFRESSVGQGTSGGLLAGLCCILHAVALAIGFSAGATLFGQWMVEYRLYFLAAGMFFMGWTFMRSIKKHNLSTKRAIITHLAIMLGTFTIVFTLLNIYLILVS</sequence>
<evidence type="ECO:0000256" key="1">
    <source>
        <dbReference type="SAM" id="Phobius"/>
    </source>
</evidence>
<name>A0A1I6DV61_9FIRM</name>
<reference evidence="3" key="1">
    <citation type="submission" date="2016-10" db="EMBL/GenBank/DDBJ databases">
        <authorList>
            <person name="Varghese N."/>
            <person name="Submissions S."/>
        </authorList>
    </citation>
    <scope>NUCLEOTIDE SEQUENCE [LARGE SCALE GENOMIC DNA]</scope>
    <source>
        <strain evidence="3">DSM 3669</strain>
    </source>
</reference>
<gene>
    <name evidence="2" type="ORF">SAMN05660706_11833</name>
</gene>
<accession>A0A1I6DV61</accession>
<keyword evidence="1" id="KW-0472">Membrane</keyword>
<keyword evidence="1" id="KW-0812">Transmembrane</keyword>
<feature type="transmembrane region" description="Helical" evidence="1">
    <location>
        <begin position="52"/>
        <end position="72"/>
    </location>
</feature>
<dbReference type="AlphaFoldDB" id="A0A1I6DV61"/>